<dbReference type="Proteomes" id="UP000184368">
    <property type="component" value="Unassembled WGS sequence"/>
</dbReference>
<organism evidence="2 3">
    <name type="scientific">Cnuella takakiae</name>
    <dbReference type="NCBI Taxonomy" id="1302690"/>
    <lineage>
        <taxon>Bacteria</taxon>
        <taxon>Pseudomonadati</taxon>
        <taxon>Bacteroidota</taxon>
        <taxon>Chitinophagia</taxon>
        <taxon>Chitinophagales</taxon>
        <taxon>Chitinophagaceae</taxon>
        <taxon>Cnuella</taxon>
    </lineage>
</organism>
<feature type="domain" description="LicD/FKTN/FKRP nucleotidyltransferase" evidence="1">
    <location>
        <begin position="233"/>
        <end position="283"/>
    </location>
</feature>
<dbReference type="InterPro" id="IPR007074">
    <property type="entry name" value="LicD/FKTN/FKRP_NTP_transf"/>
</dbReference>
<dbReference type="EMBL" id="FQUO01000017">
    <property type="protein sequence ID" value="SHG08477.1"/>
    <property type="molecule type" value="Genomic_DNA"/>
</dbReference>
<protein>
    <submittedName>
        <fullName evidence="2">Lipopolysaccharide cholinephosphotransferase</fullName>
    </submittedName>
</protein>
<proteinExistence type="predicted"/>
<feature type="domain" description="LicD/FKTN/FKRP nucleotidyltransferase" evidence="1">
    <location>
        <begin position="86"/>
        <end position="193"/>
    </location>
</feature>
<dbReference type="GO" id="GO:0009100">
    <property type="term" value="P:glycoprotein metabolic process"/>
    <property type="evidence" value="ECO:0007669"/>
    <property type="project" value="UniProtKB-ARBA"/>
</dbReference>
<name>A0A1M5GXR9_9BACT</name>
<dbReference type="PANTHER" id="PTHR43404:SF1">
    <property type="entry name" value="MNN4P"/>
    <property type="match status" value="1"/>
</dbReference>
<reference evidence="2 3" key="1">
    <citation type="submission" date="2016-11" db="EMBL/GenBank/DDBJ databases">
        <authorList>
            <person name="Jaros S."/>
            <person name="Januszkiewicz K."/>
            <person name="Wedrychowicz H."/>
        </authorList>
    </citation>
    <scope>NUCLEOTIDE SEQUENCE [LARGE SCALE GENOMIC DNA]</scope>
    <source>
        <strain evidence="2 3">DSM 26897</strain>
    </source>
</reference>
<sequence>MLFSFSFLPASCSKSYDNTVVVHFRSTSWCYSNVFLKHPLLPLNHTITVTMNFETLFPDNRASGETTLRQCQLVMLRMLKVFDHLCTRHNIEYFLIGGTLLGAIRHKGFIPWDDDLDVGMTREAYEKFLRLAVAELPNDIFFQNTQTDKYYKHGVNVDARLRDKFSSYRHLTRPSEPWHQGLQVDIFVHDRAFVKNDYGTVIINKIANKVLGGRKRAQILNAISRWSPLDMVYNSNYMQEWVQAGQGTYITNQELSKLIRWPFEDMNALIPADYHTYLSRQFGNYMQLPPEEKRVSNHNVIADPFTPCQHPEVLTWPKSIQTPAATG</sequence>
<dbReference type="STRING" id="1302690.BUE76_02280"/>
<evidence type="ECO:0000259" key="1">
    <source>
        <dbReference type="Pfam" id="PF04991"/>
    </source>
</evidence>
<gene>
    <name evidence="2" type="ORF">SAMN05444008_117101</name>
</gene>
<dbReference type="AlphaFoldDB" id="A0A1M5GXR9"/>
<dbReference type="Pfam" id="PF04991">
    <property type="entry name" value="LicD"/>
    <property type="match status" value="2"/>
</dbReference>
<dbReference type="InterPro" id="IPR052942">
    <property type="entry name" value="LPS_cholinephosphotransferase"/>
</dbReference>
<dbReference type="PANTHER" id="PTHR43404">
    <property type="entry name" value="LIPOPOLYSACCHARIDE CHOLINEPHOSPHOTRANSFERASE LICD"/>
    <property type="match status" value="1"/>
</dbReference>
<dbReference type="GO" id="GO:0016740">
    <property type="term" value="F:transferase activity"/>
    <property type="evidence" value="ECO:0007669"/>
    <property type="project" value="UniProtKB-KW"/>
</dbReference>
<keyword evidence="3" id="KW-1185">Reference proteome</keyword>
<keyword evidence="2" id="KW-0808">Transferase</keyword>
<evidence type="ECO:0000313" key="2">
    <source>
        <dbReference type="EMBL" id="SHG08477.1"/>
    </source>
</evidence>
<accession>A0A1M5GXR9</accession>
<evidence type="ECO:0000313" key="3">
    <source>
        <dbReference type="Proteomes" id="UP000184368"/>
    </source>
</evidence>